<name>E0TB39_PARBH</name>
<dbReference type="STRING" id="314260.PB2503_00837"/>
<evidence type="ECO:0000256" key="3">
    <source>
        <dbReference type="ARBA" id="ARBA00007880"/>
    </source>
</evidence>
<feature type="domain" description="Alanine racemase C-terminal" evidence="10">
    <location>
        <begin position="242"/>
        <end position="367"/>
    </location>
</feature>
<evidence type="ECO:0000256" key="8">
    <source>
        <dbReference type="PIRSR" id="PIRSR600821-50"/>
    </source>
</evidence>
<dbReference type="GO" id="GO:0030170">
    <property type="term" value="F:pyridoxal phosphate binding"/>
    <property type="evidence" value="ECO:0007669"/>
    <property type="project" value="UniProtKB-UniRule"/>
</dbReference>
<feature type="active site" description="Proton acceptor; specific for D-alanine" evidence="7">
    <location>
        <position position="39"/>
    </location>
</feature>
<dbReference type="Pfam" id="PF01168">
    <property type="entry name" value="Ala_racemase_N"/>
    <property type="match status" value="1"/>
</dbReference>
<dbReference type="InterPro" id="IPR009006">
    <property type="entry name" value="Ala_racemase/Decarboxylase_C"/>
</dbReference>
<comment type="catalytic activity">
    <reaction evidence="1 7">
        <text>L-alanine = D-alanine</text>
        <dbReference type="Rhea" id="RHEA:20249"/>
        <dbReference type="ChEBI" id="CHEBI:57416"/>
        <dbReference type="ChEBI" id="CHEBI:57972"/>
        <dbReference type="EC" id="5.1.1.1"/>
    </reaction>
</comment>
<evidence type="ECO:0000256" key="4">
    <source>
        <dbReference type="ARBA" id="ARBA00013089"/>
    </source>
</evidence>
<dbReference type="KEGG" id="pbr:PB2503_00837"/>
<dbReference type="Gene3D" id="2.40.37.10">
    <property type="entry name" value="Lyase, Ornithine Decarboxylase, Chain A, domain 1"/>
    <property type="match status" value="1"/>
</dbReference>
<reference evidence="12" key="1">
    <citation type="submission" date="2010-08" db="EMBL/GenBank/DDBJ databases">
        <title>Genome sequence of Parvularcula bermudensis HTCC2503.</title>
        <authorList>
            <person name="Kang D.-M."/>
            <person name="Oh H.-M."/>
            <person name="Cho J.-C."/>
        </authorList>
    </citation>
    <scope>NUCLEOTIDE SEQUENCE [LARGE SCALE GENOMIC DNA]</scope>
    <source>
        <strain evidence="12">ATCC BAA-594 / HTCC2503 / KCTC 12087</strain>
    </source>
</reference>
<evidence type="ECO:0000259" key="10">
    <source>
        <dbReference type="SMART" id="SM01005"/>
    </source>
</evidence>
<dbReference type="SUPFAM" id="SSF51419">
    <property type="entry name" value="PLP-binding barrel"/>
    <property type="match status" value="1"/>
</dbReference>
<proteinExistence type="inferred from homology"/>
<comment type="similarity">
    <text evidence="3 7">Belongs to the alanine racemase family.</text>
</comment>
<evidence type="ECO:0000256" key="7">
    <source>
        <dbReference type="HAMAP-Rule" id="MF_01201"/>
    </source>
</evidence>
<dbReference type="AlphaFoldDB" id="E0TB39"/>
<dbReference type="PROSITE" id="PS00395">
    <property type="entry name" value="ALANINE_RACEMASE"/>
    <property type="match status" value="1"/>
</dbReference>
<evidence type="ECO:0000256" key="6">
    <source>
        <dbReference type="ARBA" id="ARBA00023235"/>
    </source>
</evidence>
<feature type="binding site" evidence="7 9">
    <location>
        <position position="138"/>
    </location>
    <ligand>
        <name>substrate</name>
    </ligand>
</feature>
<dbReference type="InterPro" id="IPR000821">
    <property type="entry name" value="Ala_racemase"/>
</dbReference>
<dbReference type="GO" id="GO:0008784">
    <property type="term" value="F:alanine racemase activity"/>
    <property type="evidence" value="ECO:0007669"/>
    <property type="project" value="UniProtKB-UniRule"/>
</dbReference>
<dbReference type="HOGENOM" id="CLU_028393_1_1_5"/>
<dbReference type="PRINTS" id="PR00992">
    <property type="entry name" value="ALARACEMASE"/>
</dbReference>
<dbReference type="PANTHER" id="PTHR30511">
    <property type="entry name" value="ALANINE RACEMASE"/>
    <property type="match status" value="1"/>
</dbReference>
<dbReference type="PANTHER" id="PTHR30511:SF0">
    <property type="entry name" value="ALANINE RACEMASE, CATABOLIC-RELATED"/>
    <property type="match status" value="1"/>
</dbReference>
<protein>
    <recommendedName>
        <fullName evidence="4 7">Alanine racemase</fullName>
        <ecNumber evidence="4 7">5.1.1.1</ecNumber>
    </recommendedName>
</protein>
<dbReference type="eggNOG" id="COG0787">
    <property type="taxonomic scope" value="Bacteria"/>
</dbReference>
<comment type="cofactor">
    <cofactor evidence="2 7 8">
        <name>pyridoxal 5'-phosphate</name>
        <dbReference type="ChEBI" id="CHEBI:597326"/>
    </cofactor>
</comment>
<evidence type="ECO:0000313" key="12">
    <source>
        <dbReference type="Proteomes" id="UP000001302"/>
    </source>
</evidence>
<dbReference type="InterPro" id="IPR001608">
    <property type="entry name" value="Ala_racemase_N"/>
</dbReference>
<dbReference type="SUPFAM" id="SSF50621">
    <property type="entry name" value="Alanine racemase C-terminal domain-like"/>
    <property type="match status" value="1"/>
</dbReference>
<feature type="binding site" evidence="7 9">
    <location>
        <position position="311"/>
    </location>
    <ligand>
        <name>substrate</name>
    </ligand>
</feature>
<dbReference type="InterPro" id="IPR029066">
    <property type="entry name" value="PLP-binding_barrel"/>
</dbReference>
<reference evidence="11 12" key="2">
    <citation type="journal article" date="2011" name="J. Bacteriol.">
        <title>Complete genome sequence of strain HTCC2503T of Parvularcula bermudensis, the type species of the order "Parvularculales" in the class Alphaproteobacteria.</title>
        <authorList>
            <person name="Oh H.M."/>
            <person name="Kang I."/>
            <person name="Vergin K.L."/>
            <person name="Kang D."/>
            <person name="Rhee K.H."/>
            <person name="Giovannoni S.J."/>
            <person name="Cho J.C."/>
        </authorList>
    </citation>
    <scope>NUCLEOTIDE SEQUENCE [LARGE SCALE GENOMIC DNA]</scope>
    <source>
        <strain evidence="12">ATCC BAA-594 / HTCC2503 / KCTC 12087</strain>
    </source>
</reference>
<dbReference type="Pfam" id="PF00842">
    <property type="entry name" value="Ala_racemase_C"/>
    <property type="match status" value="1"/>
</dbReference>
<comment type="function">
    <text evidence="7">Catalyzes the interconversion of L-alanine and D-alanine. May also act on other amino acids.</text>
</comment>
<keyword evidence="6 7" id="KW-0413">Isomerase</keyword>
<dbReference type="GO" id="GO:0030632">
    <property type="term" value="P:D-alanine biosynthetic process"/>
    <property type="evidence" value="ECO:0007669"/>
    <property type="project" value="UniProtKB-UniRule"/>
</dbReference>
<keyword evidence="5 7" id="KW-0663">Pyridoxal phosphate</keyword>
<evidence type="ECO:0000256" key="1">
    <source>
        <dbReference type="ARBA" id="ARBA00000316"/>
    </source>
</evidence>
<feature type="modified residue" description="N6-(pyridoxal phosphate)lysine" evidence="7 8">
    <location>
        <position position="39"/>
    </location>
</feature>
<evidence type="ECO:0000256" key="2">
    <source>
        <dbReference type="ARBA" id="ARBA00001933"/>
    </source>
</evidence>
<accession>E0TB39</accession>
<dbReference type="Proteomes" id="UP000001302">
    <property type="component" value="Chromosome"/>
</dbReference>
<dbReference type="OrthoDB" id="9813814at2"/>
<dbReference type="EMBL" id="CP002156">
    <property type="protein sequence ID" value="ADM08248.1"/>
    <property type="molecule type" value="Genomic_DNA"/>
</dbReference>
<dbReference type="Gene3D" id="3.20.20.10">
    <property type="entry name" value="Alanine racemase"/>
    <property type="match status" value="1"/>
</dbReference>
<keyword evidence="12" id="KW-1185">Reference proteome</keyword>
<dbReference type="GO" id="GO:0005829">
    <property type="term" value="C:cytosol"/>
    <property type="evidence" value="ECO:0007669"/>
    <property type="project" value="TreeGrafter"/>
</dbReference>
<evidence type="ECO:0000256" key="9">
    <source>
        <dbReference type="PIRSR" id="PIRSR600821-52"/>
    </source>
</evidence>
<dbReference type="SMART" id="SM01005">
    <property type="entry name" value="Ala_racemase_C"/>
    <property type="match status" value="1"/>
</dbReference>
<dbReference type="HAMAP" id="MF_01201">
    <property type="entry name" value="Ala_racemase"/>
    <property type="match status" value="1"/>
</dbReference>
<feature type="active site" description="Proton acceptor; specific for L-alanine" evidence="7">
    <location>
        <position position="263"/>
    </location>
</feature>
<organism evidence="11 12">
    <name type="scientific">Parvularcula bermudensis (strain ATCC BAA-594 / HTCC2503 / KCTC 12087)</name>
    <dbReference type="NCBI Taxonomy" id="314260"/>
    <lineage>
        <taxon>Bacteria</taxon>
        <taxon>Pseudomonadati</taxon>
        <taxon>Pseudomonadota</taxon>
        <taxon>Alphaproteobacteria</taxon>
        <taxon>Parvularculales</taxon>
        <taxon>Parvularculaceae</taxon>
        <taxon>Parvularcula</taxon>
    </lineage>
</organism>
<comment type="pathway">
    <text evidence="7">Amino-acid biosynthesis; D-alanine biosynthesis; D-alanine from L-alanine: step 1/1.</text>
</comment>
<dbReference type="InterPro" id="IPR020622">
    <property type="entry name" value="Ala_racemase_pyridoxalP-BS"/>
</dbReference>
<gene>
    <name evidence="11" type="ordered locus">PB2503_00837</name>
</gene>
<sequence length="382" mass="40375">MSSPPASPTLTVDLGALGRNYDELKRRTGGTSAVAPVVKANAYGLGMHAIARTLYREKGARLFFTATCREALALLVDGQRFFDDAPPRVYVLNGFDGDRALQEKVGYLPILSDWQDVGDWVAGGGGPCGISVDIGMNRLGMSFQDAGGLPQDTRLNPDDVQLIMMHLSHSGDPTAPENELQAEKFFTSGMMLARLYPKAQFSLSNSGGILLGLAPEQQIVRAGYALYGGAPNGLPGQGLDQVTTFEASVLQVRDIGSGESVGYNGTWRAERPTRLAVLGAGYADGIQRALSNRGAVWLGGGLCPIRGAVSMDLVTVDITDAPSPVTRGDKAEIWGAQIDLDLVARQAGTIGYDLLTGVGSRVERIYRLAPQAPRPPAGSGGQ</sequence>
<evidence type="ECO:0000313" key="11">
    <source>
        <dbReference type="EMBL" id="ADM08248.1"/>
    </source>
</evidence>
<evidence type="ECO:0000256" key="5">
    <source>
        <dbReference type="ARBA" id="ARBA00022898"/>
    </source>
</evidence>
<dbReference type="UniPathway" id="UPA00042">
    <property type="reaction ID" value="UER00497"/>
</dbReference>
<dbReference type="RefSeq" id="WP_013299222.1">
    <property type="nucleotide sequence ID" value="NC_014414.1"/>
</dbReference>
<dbReference type="EC" id="5.1.1.1" evidence="4 7"/>
<dbReference type="CDD" id="cd00430">
    <property type="entry name" value="PLPDE_III_AR"/>
    <property type="match status" value="1"/>
</dbReference>
<dbReference type="InterPro" id="IPR011079">
    <property type="entry name" value="Ala_racemase_C"/>
</dbReference>